<dbReference type="AlphaFoldDB" id="A0A1E3JYV3"/>
<gene>
    <name evidence="2" type="ORF">I350_05050</name>
</gene>
<protein>
    <recommendedName>
        <fullName evidence="1">N-acetyltransferase domain-containing protein</fullName>
    </recommendedName>
</protein>
<dbReference type="InterPro" id="IPR052523">
    <property type="entry name" value="Trichothecene_AcTrans"/>
</dbReference>
<dbReference type="CDD" id="cd04301">
    <property type="entry name" value="NAT_SF"/>
    <property type="match status" value="1"/>
</dbReference>
<dbReference type="Proteomes" id="UP000095149">
    <property type="component" value="Unassembled WGS sequence"/>
</dbReference>
<dbReference type="PANTHER" id="PTHR42791">
    <property type="entry name" value="GNAT FAMILY ACETYLTRANSFERASE"/>
    <property type="match status" value="1"/>
</dbReference>
<dbReference type="Pfam" id="PF00583">
    <property type="entry name" value="Acetyltransf_1"/>
    <property type="match status" value="1"/>
</dbReference>
<comment type="caution">
    <text evidence="2">The sequence shown here is derived from an EMBL/GenBank/DDBJ whole genome shotgun (WGS) entry which is preliminary data.</text>
</comment>
<dbReference type="InterPro" id="IPR016181">
    <property type="entry name" value="Acyl_CoA_acyltransferase"/>
</dbReference>
<dbReference type="PROSITE" id="PS51186">
    <property type="entry name" value="GNAT"/>
    <property type="match status" value="1"/>
</dbReference>
<dbReference type="EMBL" id="MEKH01000007">
    <property type="protein sequence ID" value="ODO05989.1"/>
    <property type="molecule type" value="Genomic_DNA"/>
</dbReference>
<dbReference type="OrthoDB" id="61113at2759"/>
<proteinExistence type="predicted"/>
<accession>A0A1E3JYV3</accession>
<dbReference type="Gene3D" id="3.40.630.30">
    <property type="match status" value="1"/>
</dbReference>
<dbReference type="PANTHER" id="PTHR42791:SF1">
    <property type="entry name" value="N-ACETYLTRANSFERASE DOMAIN-CONTAINING PROTEIN"/>
    <property type="match status" value="1"/>
</dbReference>
<dbReference type="GO" id="GO:0016747">
    <property type="term" value="F:acyltransferase activity, transferring groups other than amino-acyl groups"/>
    <property type="evidence" value="ECO:0007669"/>
    <property type="project" value="InterPro"/>
</dbReference>
<evidence type="ECO:0000259" key="1">
    <source>
        <dbReference type="PROSITE" id="PS51186"/>
    </source>
</evidence>
<evidence type="ECO:0000313" key="3">
    <source>
        <dbReference type="Proteomes" id="UP000095149"/>
    </source>
</evidence>
<evidence type="ECO:0000313" key="2">
    <source>
        <dbReference type="EMBL" id="ODO05989.1"/>
    </source>
</evidence>
<name>A0A1E3JYV3_9TREE</name>
<sequence length="233" mass="25770">MSEIQVRLLENPTEHEIQRCLHVFTEAFKTGKVFLCHQYSLSDHLSEPILNQTHGTNPNDHVPSHLSRIQAALVDCQLWVVDLDGEIGCVGVVAPPGKNLWGSAEQKKLRDNAMSNVSPAAKRWLETELDPHRQSKSHLPGGATASYYLNALGTHPSFQRKGLASALLGRLEELARRDKTRVALVAHSDRAAKVYQKNGLRIIYHAVLQFGGDLGEGPYYLMLNDCGLSTEAT</sequence>
<organism evidence="2 3">
    <name type="scientific">Cryptococcus amylolentus CBS 6273</name>
    <dbReference type="NCBI Taxonomy" id="1296118"/>
    <lineage>
        <taxon>Eukaryota</taxon>
        <taxon>Fungi</taxon>
        <taxon>Dikarya</taxon>
        <taxon>Basidiomycota</taxon>
        <taxon>Agaricomycotina</taxon>
        <taxon>Tremellomycetes</taxon>
        <taxon>Tremellales</taxon>
        <taxon>Cryptococcaceae</taxon>
        <taxon>Cryptococcus</taxon>
    </lineage>
</organism>
<dbReference type="SUPFAM" id="SSF55729">
    <property type="entry name" value="Acyl-CoA N-acyltransferases (Nat)"/>
    <property type="match status" value="1"/>
</dbReference>
<dbReference type="InterPro" id="IPR000182">
    <property type="entry name" value="GNAT_dom"/>
</dbReference>
<feature type="domain" description="N-acetyltransferase" evidence="1">
    <location>
        <begin position="7"/>
        <end position="224"/>
    </location>
</feature>
<reference evidence="2 3" key="1">
    <citation type="submission" date="2016-06" db="EMBL/GenBank/DDBJ databases">
        <title>Evolution of pathogenesis and genome organization in the Tremellales.</title>
        <authorList>
            <person name="Cuomo C."/>
            <person name="Litvintseva A."/>
            <person name="Heitman J."/>
            <person name="Chen Y."/>
            <person name="Sun S."/>
            <person name="Springer D."/>
            <person name="Dromer F."/>
            <person name="Young S."/>
            <person name="Zeng Q."/>
            <person name="Chapman S."/>
            <person name="Gujja S."/>
            <person name="Saif S."/>
            <person name="Birren B."/>
        </authorList>
    </citation>
    <scope>NUCLEOTIDE SEQUENCE [LARGE SCALE GENOMIC DNA]</scope>
    <source>
        <strain evidence="2 3">CBS 6273</strain>
    </source>
</reference>